<gene>
    <name evidence="1" type="ORF">CEXT_529311</name>
</gene>
<sequence>MKTLVNNRECIFLSLQLDDDNLFPKAPALSRSKLTRELSASDINLGRAVLIYWFIAAEPKWQLRNRIERIFLYIKDSLMRVRHVK</sequence>
<accession>A0AAV4RTD0</accession>
<evidence type="ECO:0008006" key="3">
    <source>
        <dbReference type="Google" id="ProtNLM"/>
    </source>
</evidence>
<reference evidence="1 2" key="1">
    <citation type="submission" date="2021-06" db="EMBL/GenBank/DDBJ databases">
        <title>Caerostris extrusa draft genome.</title>
        <authorList>
            <person name="Kono N."/>
            <person name="Arakawa K."/>
        </authorList>
    </citation>
    <scope>NUCLEOTIDE SEQUENCE [LARGE SCALE GENOMIC DNA]</scope>
</reference>
<organism evidence="1 2">
    <name type="scientific">Caerostris extrusa</name>
    <name type="common">Bark spider</name>
    <name type="synonym">Caerostris bankana</name>
    <dbReference type="NCBI Taxonomy" id="172846"/>
    <lineage>
        <taxon>Eukaryota</taxon>
        <taxon>Metazoa</taxon>
        <taxon>Ecdysozoa</taxon>
        <taxon>Arthropoda</taxon>
        <taxon>Chelicerata</taxon>
        <taxon>Arachnida</taxon>
        <taxon>Araneae</taxon>
        <taxon>Araneomorphae</taxon>
        <taxon>Entelegynae</taxon>
        <taxon>Araneoidea</taxon>
        <taxon>Araneidae</taxon>
        <taxon>Caerostris</taxon>
    </lineage>
</organism>
<evidence type="ECO:0000313" key="1">
    <source>
        <dbReference type="EMBL" id="GIY24990.1"/>
    </source>
</evidence>
<dbReference type="Proteomes" id="UP001054945">
    <property type="component" value="Unassembled WGS sequence"/>
</dbReference>
<proteinExistence type="predicted"/>
<name>A0AAV4RTD0_CAEEX</name>
<keyword evidence="2" id="KW-1185">Reference proteome</keyword>
<protein>
    <recommendedName>
        <fullName evidence="3">Transposase</fullName>
    </recommendedName>
</protein>
<comment type="caution">
    <text evidence="1">The sequence shown here is derived from an EMBL/GenBank/DDBJ whole genome shotgun (WGS) entry which is preliminary data.</text>
</comment>
<dbReference type="AlphaFoldDB" id="A0AAV4RTD0"/>
<evidence type="ECO:0000313" key="2">
    <source>
        <dbReference type="Proteomes" id="UP001054945"/>
    </source>
</evidence>
<dbReference type="EMBL" id="BPLR01008475">
    <property type="protein sequence ID" value="GIY24990.1"/>
    <property type="molecule type" value="Genomic_DNA"/>
</dbReference>